<comment type="cofactor">
    <cofactor evidence="1 6">
        <name>pyridoxal 5'-phosphate</name>
        <dbReference type="ChEBI" id="CHEBI:597326"/>
    </cofactor>
</comment>
<dbReference type="GO" id="GO:0004400">
    <property type="term" value="F:histidinol-phosphate transaminase activity"/>
    <property type="evidence" value="ECO:0007669"/>
    <property type="project" value="UniProtKB-UniRule"/>
</dbReference>
<comment type="similarity">
    <text evidence="6">Belongs to the class-II pyridoxal-phosphate-dependent aminotransferase family. Histidinol-phosphate aminotransferase subfamily.</text>
</comment>
<evidence type="ECO:0000256" key="5">
    <source>
        <dbReference type="ARBA" id="ARBA00022898"/>
    </source>
</evidence>
<feature type="modified residue" description="N6-(pyridoxal phosphate)lysine" evidence="6">
    <location>
        <position position="226"/>
    </location>
</feature>
<dbReference type="OrthoDB" id="9813612at2"/>
<keyword evidence="5 6" id="KW-0663">Pyridoxal phosphate</keyword>
<comment type="pathway">
    <text evidence="6">Amino-acid biosynthesis; L-histidine biosynthesis; L-histidine from 5-phospho-alpha-D-ribose 1-diphosphate: step 7/9.</text>
</comment>
<keyword evidence="6" id="KW-0028">Amino-acid biosynthesis</keyword>
<keyword evidence="6" id="KW-0368">Histidine biosynthesis</keyword>
<dbReference type="EC" id="2.6.1.9" evidence="6"/>
<dbReference type="AlphaFoldDB" id="U2DT40"/>
<comment type="catalytic activity">
    <reaction evidence="6">
        <text>L-histidinol phosphate + 2-oxoglutarate = 3-(imidazol-4-yl)-2-oxopropyl phosphate + L-glutamate</text>
        <dbReference type="Rhea" id="RHEA:23744"/>
        <dbReference type="ChEBI" id="CHEBI:16810"/>
        <dbReference type="ChEBI" id="CHEBI:29985"/>
        <dbReference type="ChEBI" id="CHEBI:57766"/>
        <dbReference type="ChEBI" id="CHEBI:57980"/>
        <dbReference type="EC" id="2.6.1.9"/>
    </reaction>
</comment>
<dbReference type="Pfam" id="PF00155">
    <property type="entry name" value="Aminotran_1_2"/>
    <property type="match status" value="1"/>
</dbReference>
<gene>
    <name evidence="6" type="primary">hisC</name>
    <name evidence="8" type="ORF">HLPCO_002358</name>
</gene>
<dbReference type="InterPro" id="IPR050106">
    <property type="entry name" value="HistidinolP_aminotransfase"/>
</dbReference>
<dbReference type="InterPro" id="IPR015422">
    <property type="entry name" value="PyrdxlP-dep_Trfase_small"/>
</dbReference>
<dbReference type="InParanoid" id="U2DT40"/>
<dbReference type="HAMAP" id="MF_01023">
    <property type="entry name" value="HisC_aminotrans_2"/>
    <property type="match status" value="1"/>
</dbReference>
<dbReference type="EMBL" id="AFNU02000009">
    <property type="protein sequence ID" value="ERJ11657.1"/>
    <property type="molecule type" value="Genomic_DNA"/>
</dbReference>
<evidence type="ECO:0000256" key="6">
    <source>
        <dbReference type="HAMAP-Rule" id="MF_01023"/>
    </source>
</evidence>
<dbReference type="UniPathway" id="UPA00031">
    <property type="reaction ID" value="UER00012"/>
</dbReference>
<evidence type="ECO:0000259" key="7">
    <source>
        <dbReference type="Pfam" id="PF00155"/>
    </source>
</evidence>
<dbReference type="RefSeq" id="WP_008825404.1">
    <property type="nucleotide sequence ID" value="NZ_AFNU02000009.1"/>
</dbReference>
<evidence type="ECO:0000313" key="8">
    <source>
        <dbReference type="EMBL" id="ERJ11657.1"/>
    </source>
</evidence>
<organism evidence="8 9">
    <name type="scientific">Haloplasma contractile SSD-17B</name>
    <dbReference type="NCBI Taxonomy" id="1033810"/>
    <lineage>
        <taxon>Bacteria</taxon>
        <taxon>Bacillati</taxon>
        <taxon>Mycoplasmatota</taxon>
        <taxon>Mollicutes</taxon>
        <taxon>Haloplasmatales</taxon>
        <taxon>Haloplasmataceae</taxon>
        <taxon>Haloplasma</taxon>
    </lineage>
</organism>
<dbReference type="InterPro" id="IPR015424">
    <property type="entry name" value="PyrdxlP-dep_Trfase"/>
</dbReference>
<dbReference type="FunCoup" id="U2DT40">
    <property type="interactions" value="333"/>
</dbReference>
<evidence type="ECO:0000256" key="2">
    <source>
        <dbReference type="ARBA" id="ARBA00011738"/>
    </source>
</evidence>
<dbReference type="STRING" id="1033810.HLPCO_002358"/>
<comment type="caution">
    <text evidence="8">The sequence shown here is derived from an EMBL/GenBank/DDBJ whole genome shotgun (WGS) entry which is preliminary data.</text>
</comment>
<name>U2DT40_9MOLU</name>
<evidence type="ECO:0000313" key="9">
    <source>
        <dbReference type="Proteomes" id="UP000005707"/>
    </source>
</evidence>
<dbReference type="Gene3D" id="3.40.640.10">
    <property type="entry name" value="Type I PLP-dependent aspartate aminotransferase-like (Major domain)"/>
    <property type="match status" value="1"/>
</dbReference>
<dbReference type="InterPro" id="IPR015421">
    <property type="entry name" value="PyrdxlP-dep_Trfase_major"/>
</dbReference>
<accession>U2DT40</accession>
<dbReference type="CDD" id="cd00609">
    <property type="entry name" value="AAT_like"/>
    <property type="match status" value="1"/>
</dbReference>
<proteinExistence type="inferred from homology"/>
<keyword evidence="3 6" id="KW-0032">Aminotransferase</keyword>
<evidence type="ECO:0000256" key="3">
    <source>
        <dbReference type="ARBA" id="ARBA00022576"/>
    </source>
</evidence>
<dbReference type="PANTHER" id="PTHR43643:SF3">
    <property type="entry name" value="HISTIDINOL-PHOSPHATE AMINOTRANSFERASE"/>
    <property type="match status" value="1"/>
</dbReference>
<keyword evidence="9" id="KW-1185">Reference proteome</keyword>
<sequence>MKIIDYIKQDIKYLPLYQSGKPSELSMEELKVDFIKLSSNENPFGSSKTISKVLYDSLTNLHVYPDGSCTLLKQTLSKFHNIDYDQIIVGNGSDEIIDFAIQMMVQPGDEVIMANPSFIKYDLTVKKSEGKSVKVSLNDQYNHDLDQMIQKITDKTKVIFICSPNNPTGTLVNNEDLSKFIERVPSHILIVIDGAYYEYVTNLDQLYSINHVIQKDNVLLLRTFSKIYGLASLRVGYGIANKALIAMLDRVRGPFNVNALAQKGAEAALSDQNHVKRSKELNELGKHYLYKQLEEYGFSYIPTEGNFIMIQLDIDSDSVYKRMLANGIIIRSGNKLGMPNWIRVTIGKMDDNEKFISILKQIKGSVEDGGCNESE</sequence>
<dbReference type="eggNOG" id="COG0079">
    <property type="taxonomic scope" value="Bacteria"/>
</dbReference>
<keyword evidence="4 6" id="KW-0808">Transferase</keyword>
<dbReference type="NCBIfam" id="TIGR01141">
    <property type="entry name" value="hisC"/>
    <property type="match status" value="1"/>
</dbReference>
<dbReference type="InterPro" id="IPR004839">
    <property type="entry name" value="Aminotransferase_I/II_large"/>
</dbReference>
<protein>
    <recommendedName>
        <fullName evidence="6">Histidinol-phosphate aminotransferase</fullName>
        <ecNumber evidence="6">2.6.1.9</ecNumber>
    </recommendedName>
    <alternativeName>
        <fullName evidence="6">Imidazole acetol-phosphate transaminase</fullName>
    </alternativeName>
</protein>
<dbReference type="GO" id="GO:0000105">
    <property type="term" value="P:L-histidine biosynthetic process"/>
    <property type="evidence" value="ECO:0007669"/>
    <property type="project" value="UniProtKB-UniRule"/>
</dbReference>
<dbReference type="PANTHER" id="PTHR43643">
    <property type="entry name" value="HISTIDINOL-PHOSPHATE AMINOTRANSFERASE 2"/>
    <property type="match status" value="1"/>
</dbReference>
<dbReference type="GO" id="GO:0030170">
    <property type="term" value="F:pyridoxal phosphate binding"/>
    <property type="evidence" value="ECO:0007669"/>
    <property type="project" value="InterPro"/>
</dbReference>
<reference evidence="8 9" key="1">
    <citation type="journal article" date="2011" name="J. Bacteriol.">
        <title>Genome sequence of Haloplasma contractile, an unusual contractile bacterium from a deep-sea anoxic brine lake.</title>
        <authorList>
            <person name="Antunes A."/>
            <person name="Alam I."/>
            <person name="El Dorry H."/>
            <person name="Siam R."/>
            <person name="Robertson A."/>
            <person name="Bajic V.B."/>
            <person name="Stingl U."/>
        </authorList>
    </citation>
    <scope>NUCLEOTIDE SEQUENCE [LARGE SCALE GENOMIC DNA]</scope>
    <source>
        <strain evidence="8 9">SSD-17B</strain>
    </source>
</reference>
<dbReference type="Gene3D" id="3.90.1150.10">
    <property type="entry name" value="Aspartate Aminotransferase, domain 1"/>
    <property type="match status" value="1"/>
</dbReference>
<comment type="subunit">
    <text evidence="2 6">Homodimer.</text>
</comment>
<feature type="domain" description="Aminotransferase class I/classII large" evidence="7">
    <location>
        <begin position="33"/>
        <end position="356"/>
    </location>
</feature>
<dbReference type="SUPFAM" id="SSF53383">
    <property type="entry name" value="PLP-dependent transferases"/>
    <property type="match status" value="1"/>
</dbReference>
<reference evidence="8 9" key="2">
    <citation type="journal article" date="2013" name="PLoS ONE">
        <title>INDIGO - INtegrated Data Warehouse of MIcrobial GenOmes with Examples from the Red Sea Extremophiles.</title>
        <authorList>
            <person name="Alam I."/>
            <person name="Antunes A."/>
            <person name="Kamau A.A."/>
            <person name="Ba Alawi W."/>
            <person name="Kalkatawi M."/>
            <person name="Stingl U."/>
            <person name="Bajic V.B."/>
        </authorList>
    </citation>
    <scope>NUCLEOTIDE SEQUENCE [LARGE SCALE GENOMIC DNA]</scope>
    <source>
        <strain evidence="8 9">SSD-17B</strain>
    </source>
</reference>
<dbReference type="Proteomes" id="UP000005707">
    <property type="component" value="Unassembled WGS sequence"/>
</dbReference>
<evidence type="ECO:0000256" key="1">
    <source>
        <dbReference type="ARBA" id="ARBA00001933"/>
    </source>
</evidence>
<evidence type="ECO:0000256" key="4">
    <source>
        <dbReference type="ARBA" id="ARBA00022679"/>
    </source>
</evidence>
<dbReference type="InterPro" id="IPR005861">
    <property type="entry name" value="HisP_aminotrans"/>
</dbReference>